<dbReference type="EMBL" id="JAMTCG010000003">
    <property type="protein sequence ID" value="MCP2160549.1"/>
    <property type="molecule type" value="Genomic_DNA"/>
</dbReference>
<dbReference type="PROSITE" id="PS51892">
    <property type="entry name" value="SUBTILASE"/>
    <property type="match status" value="1"/>
</dbReference>
<dbReference type="PANTHER" id="PTHR43806:SF11">
    <property type="entry name" value="CEREVISIN-RELATED"/>
    <property type="match status" value="1"/>
</dbReference>
<gene>
    <name evidence="8" type="ORF">LX12_001736</name>
</gene>
<accession>A0ABT1GZX7</accession>
<organism evidence="8 9">
    <name type="scientific">Williamsia serinedens</name>
    <dbReference type="NCBI Taxonomy" id="391736"/>
    <lineage>
        <taxon>Bacteria</taxon>
        <taxon>Bacillati</taxon>
        <taxon>Actinomycetota</taxon>
        <taxon>Actinomycetes</taxon>
        <taxon>Mycobacteriales</taxon>
        <taxon>Nocardiaceae</taxon>
        <taxon>Williamsia</taxon>
    </lineage>
</organism>
<evidence type="ECO:0000313" key="8">
    <source>
        <dbReference type="EMBL" id="MCP2160549.1"/>
    </source>
</evidence>
<dbReference type="PANTHER" id="PTHR43806">
    <property type="entry name" value="PEPTIDASE S8"/>
    <property type="match status" value="1"/>
</dbReference>
<dbReference type="PROSITE" id="PS00136">
    <property type="entry name" value="SUBTILASE_ASP"/>
    <property type="match status" value="1"/>
</dbReference>
<dbReference type="SUPFAM" id="SSF52743">
    <property type="entry name" value="Subtilisin-like"/>
    <property type="match status" value="1"/>
</dbReference>
<protein>
    <submittedName>
        <fullName evidence="8">Subtilase family protein</fullName>
    </submittedName>
</protein>
<dbReference type="InterPro" id="IPR000209">
    <property type="entry name" value="Peptidase_S8/S53_dom"/>
</dbReference>
<evidence type="ECO:0000256" key="5">
    <source>
        <dbReference type="PROSITE-ProRule" id="PRU01240"/>
    </source>
</evidence>
<evidence type="ECO:0000256" key="1">
    <source>
        <dbReference type="ARBA" id="ARBA00011073"/>
    </source>
</evidence>
<evidence type="ECO:0000256" key="6">
    <source>
        <dbReference type="RuleBase" id="RU003355"/>
    </source>
</evidence>
<evidence type="ECO:0000313" key="9">
    <source>
        <dbReference type="Proteomes" id="UP001205740"/>
    </source>
</evidence>
<evidence type="ECO:0000259" key="7">
    <source>
        <dbReference type="Pfam" id="PF00082"/>
    </source>
</evidence>
<evidence type="ECO:0000256" key="4">
    <source>
        <dbReference type="ARBA" id="ARBA00022825"/>
    </source>
</evidence>
<comment type="similarity">
    <text evidence="1 5 6">Belongs to the peptidase S8 family.</text>
</comment>
<keyword evidence="2 5" id="KW-0645">Protease</keyword>
<dbReference type="Gene3D" id="3.40.50.200">
    <property type="entry name" value="Peptidase S8/S53 domain"/>
    <property type="match status" value="1"/>
</dbReference>
<feature type="domain" description="Peptidase S8/S53" evidence="7">
    <location>
        <begin position="169"/>
        <end position="405"/>
    </location>
</feature>
<dbReference type="Proteomes" id="UP001205740">
    <property type="component" value="Unassembled WGS sequence"/>
</dbReference>
<dbReference type="InterPro" id="IPR023828">
    <property type="entry name" value="Peptidase_S8_Ser-AS"/>
</dbReference>
<keyword evidence="4 5" id="KW-0720">Serine protease</keyword>
<dbReference type="PROSITE" id="PS00138">
    <property type="entry name" value="SUBTILASE_SER"/>
    <property type="match status" value="1"/>
</dbReference>
<evidence type="ECO:0000256" key="3">
    <source>
        <dbReference type="ARBA" id="ARBA00022801"/>
    </source>
</evidence>
<dbReference type="PRINTS" id="PR00723">
    <property type="entry name" value="SUBTILISIN"/>
</dbReference>
<dbReference type="InterPro" id="IPR015500">
    <property type="entry name" value="Peptidase_S8_subtilisin-rel"/>
</dbReference>
<keyword evidence="9" id="KW-1185">Reference proteome</keyword>
<dbReference type="InterPro" id="IPR036852">
    <property type="entry name" value="Peptidase_S8/S53_dom_sf"/>
</dbReference>
<feature type="active site" description="Charge relay system" evidence="5">
    <location>
        <position position="211"/>
    </location>
</feature>
<dbReference type="RefSeq" id="WP_253654134.1">
    <property type="nucleotide sequence ID" value="NZ_BAAAOE010000003.1"/>
</dbReference>
<feature type="active site" description="Charge relay system" evidence="5">
    <location>
        <position position="178"/>
    </location>
</feature>
<dbReference type="InterPro" id="IPR050131">
    <property type="entry name" value="Peptidase_S8_subtilisin-like"/>
</dbReference>
<reference evidence="8 9" key="1">
    <citation type="submission" date="2022-06" db="EMBL/GenBank/DDBJ databases">
        <title>Genomic Encyclopedia of Archaeal and Bacterial Type Strains, Phase II (KMG-II): from individual species to whole genera.</title>
        <authorList>
            <person name="Goeker M."/>
        </authorList>
    </citation>
    <scope>NUCLEOTIDE SEQUENCE [LARGE SCALE GENOMIC DNA]</scope>
    <source>
        <strain evidence="8 9">DSM 45037</strain>
    </source>
</reference>
<proteinExistence type="inferred from homology"/>
<sequence length="440" mass="44388">MIGTSNADGTQTGRRLVVFGDAAGESGYADVLRRVAGLTEVASTADFGDRVVDHTQTARAQATVFADLGVAVVAADDDQASALAANCSADGDILAVEPERVHSIRTAGTGVPDADRAAYLRGYSDGVADLAARLGGVATTALATQAFADTDEFTWGLLATGVSTTGATGSGVRVAVLDTGLDLTHPDFAGREITSAAFVDGVTSAQDGHGHGTHCVGTSCGPRTPSTGRRFGIAYEATLFVGKVLGDDGSGADEGILAGLNWALTNRVDVVSMSLGADVRTVSAAYETVGRRALSAGTLIVAAAGNNANRPADPGFVGVPANSPSIAAVGATDQRSAIAPFSARSTDVEGGNVDIAAPGVDVYSSWPVFPPGSSEGGAASRYNTISGTSMATPHVAGIAALWAQTTGRRGRDLWTTLTQQARRLDVPASDVGAGLVQAPR</sequence>
<dbReference type="InterPro" id="IPR023827">
    <property type="entry name" value="Peptidase_S8_Asp-AS"/>
</dbReference>
<feature type="active site" description="Charge relay system" evidence="5">
    <location>
        <position position="389"/>
    </location>
</feature>
<name>A0ABT1GZX7_9NOCA</name>
<dbReference type="Pfam" id="PF00082">
    <property type="entry name" value="Peptidase_S8"/>
    <property type="match status" value="1"/>
</dbReference>
<comment type="caution">
    <text evidence="8">The sequence shown here is derived from an EMBL/GenBank/DDBJ whole genome shotgun (WGS) entry which is preliminary data.</text>
</comment>
<evidence type="ECO:0000256" key="2">
    <source>
        <dbReference type="ARBA" id="ARBA00022670"/>
    </source>
</evidence>
<keyword evidence="3 5" id="KW-0378">Hydrolase</keyword>